<name>A0A9P4MFP3_9PEZI</name>
<sequence length="500" mass="55190">MTDRQNTCAASNSTTASQRLFKRRFRPPACFCLHRGTAEEKATMRAHKRFAAVSQAQTQSPTKSRMRSRTVAMSVEVKGENKFPFNRLPPEIRAMIYMYLVPDDGILPEPSKPQPIRAGAGEQSTVAQTPASHSVATQTASTQTPPTHAAQSTAVQTAVNQSAPPQTFFTYAATVPGANVPNSITATTGAVPTWLLGVQYTPADLQQMSYQYIPLAPNAATIAVTGTPVAAAASATASVPTTAVPTNPAGLSATHSSASPNGPPLIAPPADDEDEEDYLNEEYYKTIWYRQSDRHHLINMIKWRPESLFFMSPKIWAETAHTLQRHRFVIDVRFLISDCSIWGYSDQGPREPCPLCKNSAADSGDKLFSKPQQTATCWLDFPGRNGFEFIEMRHLRFLMPADPPYIYDVDCEQKATFKCKVKVKLVAYPTGHEHQRLHHFGGSHEAVKIAQKDVERMIRCRKGTGLTRKEIRSFIGSIHKTFAALPLEDRTTACSCGVNY</sequence>
<evidence type="ECO:0000256" key="1">
    <source>
        <dbReference type="SAM" id="MobiDB-lite"/>
    </source>
</evidence>
<keyword evidence="3" id="KW-1185">Reference proteome</keyword>
<evidence type="ECO:0000313" key="3">
    <source>
        <dbReference type="Proteomes" id="UP000799439"/>
    </source>
</evidence>
<evidence type="ECO:0000313" key="2">
    <source>
        <dbReference type="EMBL" id="KAF2151302.1"/>
    </source>
</evidence>
<dbReference type="EMBL" id="ML996088">
    <property type="protein sequence ID" value="KAF2151302.1"/>
    <property type="molecule type" value="Genomic_DNA"/>
</dbReference>
<dbReference type="Proteomes" id="UP000799439">
    <property type="component" value="Unassembled WGS sequence"/>
</dbReference>
<feature type="region of interest" description="Disordered" evidence="1">
    <location>
        <begin position="108"/>
        <end position="152"/>
    </location>
</feature>
<organism evidence="2 3">
    <name type="scientific">Myriangium duriaei CBS 260.36</name>
    <dbReference type="NCBI Taxonomy" id="1168546"/>
    <lineage>
        <taxon>Eukaryota</taxon>
        <taxon>Fungi</taxon>
        <taxon>Dikarya</taxon>
        <taxon>Ascomycota</taxon>
        <taxon>Pezizomycotina</taxon>
        <taxon>Dothideomycetes</taxon>
        <taxon>Dothideomycetidae</taxon>
        <taxon>Myriangiales</taxon>
        <taxon>Myriangiaceae</taxon>
        <taxon>Myriangium</taxon>
    </lineage>
</organism>
<protein>
    <submittedName>
        <fullName evidence="2">Uncharacterized protein</fullName>
    </submittedName>
</protein>
<comment type="caution">
    <text evidence="2">The sequence shown here is derived from an EMBL/GenBank/DDBJ whole genome shotgun (WGS) entry which is preliminary data.</text>
</comment>
<accession>A0A9P4MFP3</accession>
<gene>
    <name evidence="2" type="ORF">K461DRAFT_170676</name>
</gene>
<feature type="compositionally biased region" description="Low complexity" evidence="1">
    <location>
        <begin position="131"/>
        <end position="151"/>
    </location>
</feature>
<dbReference type="AlphaFoldDB" id="A0A9P4MFP3"/>
<dbReference type="OrthoDB" id="10672082at2759"/>
<reference evidence="2" key="1">
    <citation type="journal article" date="2020" name="Stud. Mycol.">
        <title>101 Dothideomycetes genomes: a test case for predicting lifestyles and emergence of pathogens.</title>
        <authorList>
            <person name="Haridas S."/>
            <person name="Albert R."/>
            <person name="Binder M."/>
            <person name="Bloem J."/>
            <person name="Labutti K."/>
            <person name="Salamov A."/>
            <person name="Andreopoulos B."/>
            <person name="Baker S."/>
            <person name="Barry K."/>
            <person name="Bills G."/>
            <person name="Bluhm B."/>
            <person name="Cannon C."/>
            <person name="Castanera R."/>
            <person name="Culley D."/>
            <person name="Daum C."/>
            <person name="Ezra D."/>
            <person name="Gonzalez J."/>
            <person name="Henrissat B."/>
            <person name="Kuo A."/>
            <person name="Liang C."/>
            <person name="Lipzen A."/>
            <person name="Lutzoni F."/>
            <person name="Magnuson J."/>
            <person name="Mondo S."/>
            <person name="Nolan M."/>
            <person name="Ohm R."/>
            <person name="Pangilinan J."/>
            <person name="Park H.-J."/>
            <person name="Ramirez L."/>
            <person name="Alfaro M."/>
            <person name="Sun H."/>
            <person name="Tritt A."/>
            <person name="Yoshinaga Y."/>
            <person name="Zwiers L.-H."/>
            <person name="Turgeon B."/>
            <person name="Goodwin S."/>
            <person name="Spatafora J."/>
            <person name="Crous P."/>
            <person name="Grigoriev I."/>
        </authorList>
    </citation>
    <scope>NUCLEOTIDE SEQUENCE</scope>
    <source>
        <strain evidence="2">CBS 260.36</strain>
    </source>
</reference>
<proteinExistence type="predicted"/>